<protein>
    <submittedName>
        <fullName evidence="1">Uncharacterized protein</fullName>
    </submittedName>
</protein>
<accession>A0A9Q3PKT1</accession>
<dbReference type="AlphaFoldDB" id="A0A9Q3PKT1"/>
<evidence type="ECO:0000313" key="1">
    <source>
        <dbReference type="EMBL" id="MBW0564830.1"/>
    </source>
</evidence>
<name>A0A9Q3PKT1_9BASI</name>
<proteinExistence type="predicted"/>
<sequence>MSDKKYDLDDLQEALFNSTTQSGARFRRQVYINRLGEGITPCLTSDGMNFHHWAKSLTQLVERTHGKKDYFGTEDKDPNSERNAEIRTYIKKSNVVDLSNSIKEEDKARKVYYLLKNQFEKPSWSHVINLVDDLINAPEASKNLNETFATTKLTVSNLRSALGLAWTDENITAIFFHLRNKKHFHQISTALDSKMSLEATYKIKAGDILHIAQ</sequence>
<dbReference type="Proteomes" id="UP000765509">
    <property type="component" value="Unassembled WGS sequence"/>
</dbReference>
<dbReference type="OrthoDB" id="1408296at2759"/>
<dbReference type="EMBL" id="AVOT02076399">
    <property type="protein sequence ID" value="MBW0564830.1"/>
    <property type="molecule type" value="Genomic_DNA"/>
</dbReference>
<organism evidence="1 2">
    <name type="scientific">Austropuccinia psidii MF-1</name>
    <dbReference type="NCBI Taxonomy" id="1389203"/>
    <lineage>
        <taxon>Eukaryota</taxon>
        <taxon>Fungi</taxon>
        <taxon>Dikarya</taxon>
        <taxon>Basidiomycota</taxon>
        <taxon>Pucciniomycotina</taxon>
        <taxon>Pucciniomycetes</taxon>
        <taxon>Pucciniales</taxon>
        <taxon>Sphaerophragmiaceae</taxon>
        <taxon>Austropuccinia</taxon>
    </lineage>
</organism>
<reference evidence="1" key="1">
    <citation type="submission" date="2021-03" db="EMBL/GenBank/DDBJ databases">
        <title>Draft genome sequence of rust myrtle Austropuccinia psidii MF-1, a brazilian biotype.</title>
        <authorList>
            <person name="Quecine M.C."/>
            <person name="Pachon D.M.R."/>
            <person name="Bonatelli M.L."/>
            <person name="Correr F.H."/>
            <person name="Franceschini L.M."/>
            <person name="Leite T.F."/>
            <person name="Margarido G.R.A."/>
            <person name="Almeida C.A."/>
            <person name="Ferrarezi J.A."/>
            <person name="Labate C.A."/>
        </authorList>
    </citation>
    <scope>NUCLEOTIDE SEQUENCE</scope>
    <source>
        <strain evidence="1">MF-1</strain>
    </source>
</reference>
<keyword evidence="2" id="KW-1185">Reference proteome</keyword>
<evidence type="ECO:0000313" key="2">
    <source>
        <dbReference type="Proteomes" id="UP000765509"/>
    </source>
</evidence>
<gene>
    <name evidence="1" type="ORF">O181_104545</name>
</gene>
<comment type="caution">
    <text evidence="1">The sequence shown here is derived from an EMBL/GenBank/DDBJ whole genome shotgun (WGS) entry which is preliminary data.</text>
</comment>